<sequence length="144" mass="16477">LRCEEVGLYKFIGNSELQCKDGRWNYPFPKCEATTLQTNFSQDSPPSIVYSVASGDIGVNDEGEIVLTKGTIAHFDCLYSRQNGDPEWSWTMAQRQYPSGWAVNEDERNWKFRVSIYYANELDSGEFKCITPKGHHNSIRVIVK</sequence>
<comment type="caution">
    <text evidence="5">The sequence shown here is derived from an EMBL/GenBank/DDBJ whole genome shotgun (WGS) entry which is preliminary data.</text>
</comment>
<feature type="domain" description="Ig-like" evidence="3">
    <location>
        <begin position="46"/>
        <end position="129"/>
    </location>
</feature>
<dbReference type="Gene3D" id="2.10.70.10">
    <property type="entry name" value="Complement Module, domain 1"/>
    <property type="match status" value="1"/>
</dbReference>
<dbReference type="OrthoDB" id="10026788at2759"/>
<accession>A0A3S3RMH4</accession>
<gene>
    <name evidence="5" type="ORF">B4U79_02574</name>
</gene>
<evidence type="ECO:0000313" key="6">
    <source>
        <dbReference type="Proteomes" id="UP000285301"/>
    </source>
</evidence>
<dbReference type="InterPro" id="IPR000436">
    <property type="entry name" value="Sushi_SCR_CCP_dom"/>
</dbReference>
<comment type="caution">
    <text evidence="2">Lacks conserved residue(s) required for the propagation of feature annotation.</text>
</comment>
<feature type="non-terminal residue" evidence="5">
    <location>
        <position position="1"/>
    </location>
</feature>
<dbReference type="InterPro" id="IPR013783">
    <property type="entry name" value="Ig-like_fold"/>
</dbReference>
<dbReference type="EMBL" id="NCKU01006787">
    <property type="protein sequence ID" value="RWS03160.1"/>
    <property type="molecule type" value="Genomic_DNA"/>
</dbReference>
<dbReference type="PROSITE" id="PS50835">
    <property type="entry name" value="IG_LIKE"/>
    <property type="match status" value="1"/>
</dbReference>
<dbReference type="Gene3D" id="2.60.40.10">
    <property type="entry name" value="Immunoglobulins"/>
    <property type="match status" value="1"/>
</dbReference>
<organism evidence="5 6">
    <name type="scientific">Dinothrombium tinctorium</name>
    <dbReference type="NCBI Taxonomy" id="1965070"/>
    <lineage>
        <taxon>Eukaryota</taxon>
        <taxon>Metazoa</taxon>
        <taxon>Ecdysozoa</taxon>
        <taxon>Arthropoda</taxon>
        <taxon>Chelicerata</taxon>
        <taxon>Arachnida</taxon>
        <taxon>Acari</taxon>
        <taxon>Acariformes</taxon>
        <taxon>Trombidiformes</taxon>
        <taxon>Prostigmata</taxon>
        <taxon>Anystina</taxon>
        <taxon>Parasitengona</taxon>
        <taxon>Trombidioidea</taxon>
        <taxon>Trombidiidae</taxon>
        <taxon>Dinothrombium</taxon>
    </lineage>
</organism>
<dbReference type="InterPro" id="IPR007110">
    <property type="entry name" value="Ig-like_dom"/>
</dbReference>
<evidence type="ECO:0000259" key="3">
    <source>
        <dbReference type="PROSITE" id="PS50835"/>
    </source>
</evidence>
<evidence type="ECO:0000313" key="5">
    <source>
        <dbReference type="EMBL" id="RWS03160.1"/>
    </source>
</evidence>
<keyword evidence="2" id="KW-0768">Sushi</keyword>
<proteinExistence type="predicted"/>
<protein>
    <submittedName>
        <fullName evidence="5">Locomotion-related protein Hikaru genki-like protein</fullName>
    </submittedName>
</protein>
<dbReference type="PROSITE" id="PS50923">
    <property type="entry name" value="SUSHI"/>
    <property type="match status" value="1"/>
</dbReference>
<feature type="non-terminal residue" evidence="5">
    <location>
        <position position="144"/>
    </location>
</feature>
<name>A0A3S3RMH4_9ACAR</name>
<evidence type="ECO:0000256" key="1">
    <source>
        <dbReference type="ARBA" id="ARBA00023157"/>
    </source>
</evidence>
<dbReference type="STRING" id="1965070.A0A3S3RMH4"/>
<keyword evidence="1" id="KW-1015">Disulfide bond</keyword>
<dbReference type="Proteomes" id="UP000285301">
    <property type="component" value="Unassembled WGS sequence"/>
</dbReference>
<evidence type="ECO:0000256" key="2">
    <source>
        <dbReference type="PROSITE-ProRule" id="PRU00302"/>
    </source>
</evidence>
<keyword evidence="6" id="KW-1185">Reference proteome</keyword>
<dbReference type="AlphaFoldDB" id="A0A3S3RMH4"/>
<reference evidence="5 6" key="1">
    <citation type="journal article" date="2018" name="Gigascience">
        <title>Genomes of trombidid mites reveal novel predicted allergens and laterally-transferred genes associated with secondary metabolism.</title>
        <authorList>
            <person name="Dong X."/>
            <person name="Chaisiri K."/>
            <person name="Xia D."/>
            <person name="Armstrong S.D."/>
            <person name="Fang Y."/>
            <person name="Donnelly M.J."/>
            <person name="Kadowaki T."/>
            <person name="McGarry J.W."/>
            <person name="Darby A.C."/>
            <person name="Makepeace B.L."/>
        </authorList>
    </citation>
    <scope>NUCLEOTIDE SEQUENCE [LARGE SCALE GENOMIC DNA]</scope>
    <source>
        <strain evidence="5">UoL-WK</strain>
    </source>
</reference>
<evidence type="ECO:0000259" key="4">
    <source>
        <dbReference type="PROSITE" id="PS50923"/>
    </source>
</evidence>
<feature type="domain" description="Sushi" evidence="4">
    <location>
        <begin position="1"/>
        <end position="33"/>
    </location>
</feature>